<dbReference type="PROSITE" id="PS51257">
    <property type="entry name" value="PROKAR_LIPOPROTEIN"/>
    <property type="match status" value="1"/>
</dbReference>
<dbReference type="EMBL" id="VKKZ01000024">
    <property type="protein sequence ID" value="KAA6431097.1"/>
    <property type="molecule type" value="Genomic_DNA"/>
</dbReference>
<gene>
    <name evidence="4" type="ORF">ACD591_13685</name>
    <name evidence="3" type="ORF">FOE74_18540</name>
</gene>
<dbReference type="RefSeq" id="WP_149100125.1">
    <property type="nucleotide sequence ID" value="NZ_BMMG01000007.1"/>
</dbReference>
<dbReference type="Proteomes" id="UP001570846">
    <property type="component" value="Unassembled WGS sequence"/>
</dbReference>
<name>A0A5M8Q5D1_9BACT</name>
<reference evidence="4 6" key="3">
    <citation type="submission" date="2024-08" db="EMBL/GenBank/DDBJ databases">
        <authorList>
            <person name="Wei W."/>
        </authorList>
    </citation>
    <scope>NUCLEOTIDE SEQUENCE [LARGE SCALE GENOMIC DNA]</scope>
    <source>
        <strain evidence="4 6">XU2</strain>
    </source>
</reference>
<evidence type="ECO:0008006" key="7">
    <source>
        <dbReference type="Google" id="ProtNLM"/>
    </source>
</evidence>
<keyword evidence="6" id="KW-1185">Reference proteome</keyword>
<sequence>MKKAPKVMAVAAMALAFGFASCESKTAQNVENSAETAADEIEAEADSALSPTDTITVKDRPVNDGVADKTENQ</sequence>
<keyword evidence="2" id="KW-0732">Signal</keyword>
<protein>
    <recommendedName>
        <fullName evidence="7">Entericidin</fullName>
    </recommendedName>
</protein>
<organism evidence="3 5">
    <name type="scientific">Rufibacter glacialis</name>
    <dbReference type="NCBI Taxonomy" id="1259555"/>
    <lineage>
        <taxon>Bacteria</taxon>
        <taxon>Pseudomonadati</taxon>
        <taxon>Bacteroidota</taxon>
        <taxon>Cytophagia</taxon>
        <taxon>Cytophagales</taxon>
        <taxon>Hymenobacteraceae</taxon>
        <taxon>Rufibacter</taxon>
    </lineage>
</organism>
<reference evidence="3 5" key="1">
    <citation type="submission" date="2019-07" db="EMBL/GenBank/DDBJ databases">
        <authorList>
            <person name="Qu J.-H."/>
        </authorList>
    </citation>
    <scope>NUCLEOTIDE SEQUENCE [LARGE SCALE GENOMIC DNA]</scope>
    <source>
        <strain evidence="3 5">MDT1-10-3</strain>
    </source>
</reference>
<feature type="signal peptide" evidence="2">
    <location>
        <begin position="1"/>
        <end position="22"/>
    </location>
</feature>
<evidence type="ECO:0000313" key="3">
    <source>
        <dbReference type="EMBL" id="KAA6431097.1"/>
    </source>
</evidence>
<comment type="caution">
    <text evidence="3">The sequence shown here is derived from an EMBL/GenBank/DDBJ whole genome shotgun (WGS) entry which is preliminary data.</text>
</comment>
<evidence type="ECO:0000256" key="2">
    <source>
        <dbReference type="SAM" id="SignalP"/>
    </source>
</evidence>
<accession>A0A5M8Q5D1</accession>
<proteinExistence type="predicted"/>
<feature type="chain" id="PRO_5024390892" description="Entericidin" evidence="2">
    <location>
        <begin position="23"/>
        <end position="73"/>
    </location>
</feature>
<evidence type="ECO:0000256" key="1">
    <source>
        <dbReference type="SAM" id="MobiDB-lite"/>
    </source>
</evidence>
<dbReference type="EMBL" id="JBGOGF010000007">
    <property type="protein sequence ID" value="MFA1772347.1"/>
    <property type="molecule type" value="Genomic_DNA"/>
</dbReference>
<feature type="compositionally biased region" description="Basic and acidic residues" evidence="1">
    <location>
        <begin position="56"/>
        <end position="73"/>
    </location>
</feature>
<reference evidence="3 5" key="2">
    <citation type="submission" date="2019-09" db="EMBL/GenBank/DDBJ databases">
        <title>A bacterium isolated from glacier soil.</title>
        <authorList>
            <person name="Liu Q."/>
        </authorList>
    </citation>
    <scope>NUCLEOTIDE SEQUENCE [LARGE SCALE GENOMIC DNA]</scope>
    <source>
        <strain evidence="3 5">MDT1-10-3</strain>
    </source>
</reference>
<feature type="region of interest" description="Disordered" evidence="1">
    <location>
        <begin position="30"/>
        <end position="73"/>
    </location>
</feature>
<evidence type="ECO:0000313" key="5">
    <source>
        <dbReference type="Proteomes" id="UP000323866"/>
    </source>
</evidence>
<evidence type="ECO:0000313" key="6">
    <source>
        <dbReference type="Proteomes" id="UP001570846"/>
    </source>
</evidence>
<dbReference type="AlphaFoldDB" id="A0A5M8Q5D1"/>
<evidence type="ECO:0000313" key="4">
    <source>
        <dbReference type="EMBL" id="MFA1772347.1"/>
    </source>
</evidence>
<dbReference type="Proteomes" id="UP000323866">
    <property type="component" value="Unassembled WGS sequence"/>
</dbReference>